<comment type="catalytic activity">
    <reaction evidence="8 9">
        <text>GTP + H2O = GDP + phosphate + H(+)</text>
        <dbReference type="Rhea" id="RHEA:19669"/>
        <dbReference type="ChEBI" id="CHEBI:15377"/>
        <dbReference type="ChEBI" id="CHEBI:15378"/>
        <dbReference type="ChEBI" id="CHEBI:37565"/>
        <dbReference type="ChEBI" id="CHEBI:43474"/>
        <dbReference type="ChEBI" id="CHEBI:58189"/>
        <dbReference type="EC" id="3.6.5.4"/>
    </reaction>
</comment>
<dbReference type="FunFam" id="1.20.120.140:FF:000002">
    <property type="entry name" value="Signal recognition particle receptor FtsY"/>
    <property type="match status" value="1"/>
</dbReference>
<keyword evidence="3 9" id="KW-0547">Nucleotide-binding</keyword>
<evidence type="ECO:0000256" key="1">
    <source>
        <dbReference type="ARBA" id="ARBA00022475"/>
    </source>
</evidence>
<evidence type="ECO:0000256" key="11">
    <source>
        <dbReference type="SAM" id="MobiDB-lite"/>
    </source>
</evidence>
<evidence type="ECO:0000256" key="10">
    <source>
        <dbReference type="SAM" id="Coils"/>
    </source>
</evidence>
<dbReference type="GO" id="GO:0005047">
    <property type="term" value="F:signal recognition particle binding"/>
    <property type="evidence" value="ECO:0007669"/>
    <property type="project" value="TreeGrafter"/>
</dbReference>
<evidence type="ECO:0000256" key="8">
    <source>
        <dbReference type="ARBA" id="ARBA00048027"/>
    </source>
</evidence>
<dbReference type="GO" id="GO:0005525">
    <property type="term" value="F:GTP binding"/>
    <property type="evidence" value="ECO:0007669"/>
    <property type="project" value="UniProtKB-UniRule"/>
</dbReference>
<keyword evidence="1 9" id="KW-1003">Cell membrane</keyword>
<feature type="domain" description="SRP54-type proteins GTP-binding" evidence="12">
    <location>
        <begin position="372"/>
        <end position="385"/>
    </location>
</feature>
<comment type="similarity">
    <text evidence="9">Belongs to the GTP-binding SRP family. FtsY subfamily.</text>
</comment>
<evidence type="ECO:0000313" key="13">
    <source>
        <dbReference type="EMBL" id="RVU55296.1"/>
    </source>
</evidence>
<keyword evidence="7 9" id="KW-0675">Receptor</keyword>
<dbReference type="GO" id="GO:0006614">
    <property type="term" value="P:SRP-dependent cotranslational protein targeting to membrane"/>
    <property type="evidence" value="ECO:0007669"/>
    <property type="project" value="InterPro"/>
</dbReference>
<evidence type="ECO:0000256" key="9">
    <source>
        <dbReference type="HAMAP-Rule" id="MF_00920"/>
    </source>
</evidence>
<evidence type="ECO:0000259" key="12">
    <source>
        <dbReference type="PROSITE" id="PS00300"/>
    </source>
</evidence>
<dbReference type="OrthoDB" id="9804720at2"/>
<dbReference type="PANTHER" id="PTHR43134">
    <property type="entry name" value="SIGNAL RECOGNITION PARTICLE RECEPTOR SUBUNIT ALPHA"/>
    <property type="match status" value="1"/>
</dbReference>
<organism evidence="13 14">
    <name type="scientific">Anaerosphaera multitolerans</name>
    <dbReference type="NCBI Taxonomy" id="2487351"/>
    <lineage>
        <taxon>Bacteria</taxon>
        <taxon>Bacillati</taxon>
        <taxon>Bacillota</taxon>
        <taxon>Tissierellia</taxon>
        <taxon>Tissierellales</taxon>
        <taxon>Peptoniphilaceae</taxon>
        <taxon>Anaerosphaera</taxon>
    </lineage>
</organism>
<comment type="function">
    <text evidence="9">Involved in targeting and insertion of nascent membrane proteins into the cytoplasmic membrane. Acts as a receptor for the complex formed by the signal recognition particle (SRP) and the ribosome-nascent chain (RNC).</text>
</comment>
<protein>
    <recommendedName>
        <fullName evidence="9">Signal recognition particle receptor FtsY</fullName>
        <shortName evidence="9">SRP receptor</shortName>
        <ecNumber evidence="9">3.6.5.4</ecNumber>
    </recommendedName>
</protein>
<dbReference type="InterPro" id="IPR000897">
    <property type="entry name" value="SRP54_GTPase_dom"/>
</dbReference>
<evidence type="ECO:0000256" key="7">
    <source>
        <dbReference type="ARBA" id="ARBA00023170"/>
    </source>
</evidence>
<dbReference type="FunFam" id="3.40.50.300:FF:000053">
    <property type="entry name" value="Signal recognition particle receptor FtsY"/>
    <property type="match status" value="1"/>
</dbReference>
<feature type="binding site" evidence="9">
    <location>
        <begin position="287"/>
        <end position="291"/>
    </location>
    <ligand>
        <name>GTP</name>
        <dbReference type="ChEBI" id="CHEBI:37565"/>
    </ligand>
</feature>
<feature type="region of interest" description="Disordered" evidence="11">
    <location>
        <begin position="13"/>
        <end position="34"/>
    </location>
</feature>
<dbReference type="GO" id="GO:0005737">
    <property type="term" value="C:cytoplasm"/>
    <property type="evidence" value="ECO:0007669"/>
    <property type="project" value="UniProtKB-SubCell"/>
</dbReference>
<evidence type="ECO:0000256" key="4">
    <source>
        <dbReference type="ARBA" id="ARBA00022801"/>
    </source>
</evidence>
<dbReference type="InterPro" id="IPR027417">
    <property type="entry name" value="P-loop_NTPase"/>
</dbReference>
<proteinExistence type="inferred from homology"/>
<dbReference type="InterPro" id="IPR013822">
    <property type="entry name" value="Signal_recog_particl_SRP54_hlx"/>
</dbReference>
<keyword evidence="2 9" id="KW-0963">Cytoplasm</keyword>
<dbReference type="Pfam" id="PF02881">
    <property type="entry name" value="SRP54_N"/>
    <property type="match status" value="1"/>
</dbReference>
<evidence type="ECO:0000313" key="14">
    <source>
        <dbReference type="Proteomes" id="UP000288812"/>
    </source>
</evidence>
<dbReference type="PANTHER" id="PTHR43134:SF1">
    <property type="entry name" value="SIGNAL RECOGNITION PARTICLE RECEPTOR SUBUNIT ALPHA"/>
    <property type="match status" value="1"/>
</dbReference>
<feature type="binding site" evidence="9">
    <location>
        <begin position="351"/>
        <end position="354"/>
    </location>
    <ligand>
        <name>GTP</name>
        <dbReference type="ChEBI" id="CHEBI:37565"/>
    </ligand>
</feature>
<dbReference type="SMART" id="SM00963">
    <property type="entry name" value="SRP54_N"/>
    <property type="match status" value="1"/>
</dbReference>
<reference evidence="13 14" key="1">
    <citation type="submission" date="2018-11" db="EMBL/GenBank/DDBJ databases">
        <title>Genome sequencing and assembly of Anaerosphaera sp. nov., GS7-6-2.</title>
        <authorList>
            <person name="Rettenmaier R."/>
            <person name="Liebl W."/>
            <person name="Zverlov V."/>
        </authorList>
    </citation>
    <scope>NUCLEOTIDE SEQUENCE [LARGE SCALE GENOMIC DNA]</scope>
    <source>
        <strain evidence="13 14">GS7-6-2</strain>
    </source>
</reference>
<accession>A0A437S886</accession>
<dbReference type="RefSeq" id="WP_127723773.1">
    <property type="nucleotide sequence ID" value="NZ_RLIH01000003.1"/>
</dbReference>
<dbReference type="EMBL" id="RLIH01000003">
    <property type="protein sequence ID" value="RVU55296.1"/>
    <property type="molecule type" value="Genomic_DNA"/>
</dbReference>
<dbReference type="Proteomes" id="UP000288812">
    <property type="component" value="Unassembled WGS sequence"/>
</dbReference>
<keyword evidence="14" id="KW-1185">Reference proteome</keyword>
<dbReference type="Gene3D" id="3.40.50.300">
    <property type="entry name" value="P-loop containing nucleotide triphosphate hydrolases"/>
    <property type="match status" value="1"/>
</dbReference>
<feature type="binding site" evidence="9">
    <location>
        <begin position="205"/>
        <end position="212"/>
    </location>
    <ligand>
        <name>GTP</name>
        <dbReference type="ChEBI" id="CHEBI:37565"/>
    </ligand>
</feature>
<dbReference type="PROSITE" id="PS00300">
    <property type="entry name" value="SRP54"/>
    <property type="match status" value="1"/>
</dbReference>
<dbReference type="SMART" id="SM00962">
    <property type="entry name" value="SRP54"/>
    <property type="match status" value="1"/>
</dbReference>
<evidence type="ECO:0000256" key="2">
    <source>
        <dbReference type="ARBA" id="ARBA00022490"/>
    </source>
</evidence>
<dbReference type="InterPro" id="IPR042101">
    <property type="entry name" value="SRP54_N_sf"/>
</dbReference>
<name>A0A437S886_9FIRM</name>
<keyword evidence="5 9" id="KW-0342">GTP-binding</keyword>
<keyword evidence="4 9" id="KW-0378">Hydrolase</keyword>
<evidence type="ECO:0000256" key="6">
    <source>
        <dbReference type="ARBA" id="ARBA00023136"/>
    </source>
</evidence>
<dbReference type="SUPFAM" id="SSF47364">
    <property type="entry name" value="Domain of the SRP/SRP receptor G-proteins"/>
    <property type="match status" value="1"/>
</dbReference>
<evidence type="ECO:0000256" key="5">
    <source>
        <dbReference type="ARBA" id="ARBA00023134"/>
    </source>
</evidence>
<dbReference type="CDD" id="cd17874">
    <property type="entry name" value="FtsY"/>
    <property type="match status" value="1"/>
</dbReference>
<evidence type="ECO:0000256" key="3">
    <source>
        <dbReference type="ARBA" id="ARBA00022741"/>
    </source>
</evidence>
<feature type="compositionally biased region" description="Basic and acidic residues" evidence="11">
    <location>
        <begin position="21"/>
        <end position="34"/>
    </location>
</feature>
<dbReference type="InterPro" id="IPR003593">
    <property type="entry name" value="AAA+_ATPase"/>
</dbReference>
<dbReference type="Pfam" id="PF00448">
    <property type="entry name" value="SRP54"/>
    <property type="match status" value="1"/>
</dbReference>
<dbReference type="AlphaFoldDB" id="A0A437S886"/>
<keyword evidence="10" id="KW-0175">Coiled coil</keyword>
<comment type="caution">
    <text evidence="13">The sequence shown here is derived from an EMBL/GenBank/DDBJ whole genome shotgun (WGS) entry which is preliminary data.</text>
</comment>
<gene>
    <name evidence="9 13" type="primary">ftsY</name>
    <name evidence="13" type="ORF">EF514_03220</name>
</gene>
<feature type="coiled-coil region" evidence="10">
    <location>
        <begin position="41"/>
        <end position="100"/>
    </location>
</feature>
<dbReference type="GO" id="GO:0003924">
    <property type="term" value="F:GTPase activity"/>
    <property type="evidence" value="ECO:0007669"/>
    <property type="project" value="UniProtKB-UniRule"/>
</dbReference>
<dbReference type="GO" id="GO:0005886">
    <property type="term" value="C:plasma membrane"/>
    <property type="evidence" value="ECO:0007669"/>
    <property type="project" value="UniProtKB-SubCell"/>
</dbReference>
<dbReference type="InterPro" id="IPR004390">
    <property type="entry name" value="SR_rcpt_FtsY"/>
</dbReference>
<dbReference type="Gene3D" id="1.20.120.140">
    <property type="entry name" value="Signal recognition particle SRP54, nucleotide-binding domain"/>
    <property type="match status" value="1"/>
</dbReference>
<keyword evidence="6 9" id="KW-0472">Membrane</keyword>
<comment type="subcellular location">
    <subcellularLocation>
        <location evidence="9">Cell membrane</location>
        <topology evidence="9">Peripheral membrane protein</topology>
        <orientation evidence="9">Cytoplasmic side</orientation>
    </subcellularLocation>
    <subcellularLocation>
        <location evidence="9">Cytoplasm</location>
    </subcellularLocation>
</comment>
<dbReference type="HAMAP" id="MF_00920">
    <property type="entry name" value="FtsY"/>
    <property type="match status" value="1"/>
</dbReference>
<comment type="subunit">
    <text evidence="9">Part of the signal recognition particle protein translocation system, which is composed of SRP and FtsY.</text>
</comment>
<dbReference type="EC" id="3.6.5.4" evidence="9"/>
<dbReference type="NCBIfam" id="TIGR00064">
    <property type="entry name" value="ftsY"/>
    <property type="match status" value="1"/>
</dbReference>
<dbReference type="InterPro" id="IPR036225">
    <property type="entry name" value="SRP/SRP_N"/>
</dbReference>
<sequence length="399" mass="44504">MFKWFKDKIAKNGTEETPSVEENKSEEIIEGEKEDVVENIEESISEDVELRENDLEEIEEEVETTTTEEDLKDDFDKVKVESVEEVVEEKEDKAEEKVSLFQRLKQGLSKTRHEMGVKINTVLGAYVKIDDEMLEDLEDILISADIGMKTTMQLIDNLRDTIIEEKINDPSLVKDLLKKEVKKLMNEDLPTEISEEKPTVILVVGVNGVGKTTTIGKLSNKLKMKDKKVIIAAGDTFRAAAIDQLKTWGDRAGVDVISHKEGADPAAVIFDGISAAKSRNCDILICDTAGRLHNKVNLMQELEKINRIIDREYSEANRETLLVLDATTGQNAMNQAKTFMEVTELSGIVLTKLDGTAKGGVVIALQSELQIPIKLVGVGEGIDDLQEFNMDSFIDAIFD</sequence>
<dbReference type="SUPFAM" id="SSF52540">
    <property type="entry name" value="P-loop containing nucleoside triphosphate hydrolases"/>
    <property type="match status" value="1"/>
</dbReference>
<dbReference type="SMART" id="SM00382">
    <property type="entry name" value="AAA"/>
    <property type="match status" value="1"/>
</dbReference>